<dbReference type="PROSITE" id="PS00941">
    <property type="entry name" value="CARBOXYLESTERASE_B_2"/>
    <property type="match status" value="1"/>
</dbReference>
<dbReference type="PANTHER" id="PTHR11559">
    <property type="entry name" value="CARBOXYLESTERASE"/>
    <property type="match status" value="1"/>
</dbReference>
<protein>
    <submittedName>
        <fullName evidence="4">Pyrethroid hydrolase Ces2a</fullName>
    </submittedName>
</protein>
<sequence>MSVLLRNCFLICLVFLHFHAMFINAWPTLQVTILNHTQTSDSKYVQYDMVPSNVSGAYDVFLNVFKENLKILVKLGVYFENIEFMNKTINLCKVAKSKSDEPLLKLIFKVLTENPKARVPTECPIKKGLYYNFILIETNKIPPVWPENKVSIHIDVYSKESKRLVLILSQSIYSMKSGMDIKGTTILVIVCAFVYQIDAGCEGSYEYKTVNTKYGDIRGCKSKTLLNRSEIVSFIGIPYAQPPLGALRFEQAIKPNQWNATLDTLSYKAVCMQMDAGNAIGDEDCLYLNVFTPDFFLFKPELTPVTYAHYSLV</sequence>
<dbReference type="GO" id="GO:0016787">
    <property type="term" value="F:hydrolase activity"/>
    <property type="evidence" value="ECO:0007669"/>
    <property type="project" value="UniProtKB-KW"/>
</dbReference>
<keyword evidence="1" id="KW-0325">Glycoprotein</keyword>
<comment type="caution">
    <text evidence="4">The sequence shown here is derived from an EMBL/GenBank/DDBJ whole genome shotgun (WGS) entry which is preliminary data.</text>
</comment>
<dbReference type="EMBL" id="WJQU01000002">
    <property type="protein sequence ID" value="KAJ6642235.1"/>
    <property type="molecule type" value="Genomic_DNA"/>
</dbReference>
<reference evidence="4" key="1">
    <citation type="submission" date="2022-07" db="EMBL/GenBank/DDBJ databases">
        <authorList>
            <person name="Trinca V."/>
            <person name="Uliana J.V.C."/>
            <person name="Torres T.T."/>
            <person name="Ward R.J."/>
            <person name="Monesi N."/>
        </authorList>
    </citation>
    <scope>NUCLEOTIDE SEQUENCE</scope>
    <source>
        <strain evidence="4">HSMRA1968</strain>
        <tissue evidence="4">Whole embryos</tissue>
    </source>
</reference>
<gene>
    <name evidence="4" type="primary">Ces2a</name>
    <name evidence="4" type="ORF">Bhyg_07182</name>
</gene>
<dbReference type="SUPFAM" id="SSF53474">
    <property type="entry name" value="alpha/beta-Hydrolases"/>
    <property type="match status" value="1"/>
</dbReference>
<accession>A0A9Q0S3K5</accession>
<evidence type="ECO:0000313" key="5">
    <source>
        <dbReference type="Proteomes" id="UP001151699"/>
    </source>
</evidence>
<name>A0A9Q0S3K5_9DIPT</name>
<dbReference type="Proteomes" id="UP001151699">
    <property type="component" value="Chromosome B"/>
</dbReference>
<organism evidence="4 5">
    <name type="scientific">Pseudolycoriella hygida</name>
    <dbReference type="NCBI Taxonomy" id="35572"/>
    <lineage>
        <taxon>Eukaryota</taxon>
        <taxon>Metazoa</taxon>
        <taxon>Ecdysozoa</taxon>
        <taxon>Arthropoda</taxon>
        <taxon>Hexapoda</taxon>
        <taxon>Insecta</taxon>
        <taxon>Pterygota</taxon>
        <taxon>Neoptera</taxon>
        <taxon>Endopterygota</taxon>
        <taxon>Diptera</taxon>
        <taxon>Nematocera</taxon>
        <taxon>Sciaroidea</taxon>
        <taxon>Sciaridae</taxon>
        <taxon>Pseudolycoriella</taxon>
    </lineage>
</organism>
<proteinExistence type="predicted"/>
<dbReference type="InterPro" id="IPR002018">
    <property type="entry name" value="CarbesteraseB"/>
</dbReference>
<dbReference type="InterPro" id="IPR050309">
    <property type="entry name" value="Type-B_Carboxylest/Lipase"/>
</dbReference>
<feature type="domain" description="Carboxylesterase type B" evidence="3">
    <location>
        <begin position="208"/>
        <end position="294"/>
    </location>
</feature>
<dbReference type="Pfam" id="PF00135">
    <property type="entry name" value="COesterase"/>
    <property type="match status" value="1"/>
</dbReference>
<dbReference type="InterPro" id="IPR019819">
    <property type="entry name" value="Carboxylesterase_B_CS"/>
</dbReference>
<feature type="chain" id="PRO_5040294059" evidence="2">
    <location>
        <begin position="26"/>
        <end position="313"/>
    </location>
</feature>
<keyword evidence="4" id="KW-0378">Hydrolase</keyword>
<feature type="signal peptide" evidence="2">
    <location>
        <begin position="1"/>
        <end position="25"/>
    </location>
</feature>
<dbReference type="Gene3D" id="3.40.50.1820">
    <property type="entry name" value="alpha/beta hydrolase"/>
    <property type="match status" value="1"/>
</dbReference>
<evidence type="ECO:0000256" key="1">
    <source>
        <dbReference type="ARBA" id="ARBA00023180"/>
    </source>
</evidence>
<dbReference type="OrthoDB" id="9000293at2759"/>
<evidence type="ECO:0000259" key="3">
    <source>
        <dbReference type="Pfam" id="PF00135"/>
    </source>
</evidence>
<dbReference type="AlphaFoldDB" id="A0A9Q0S3K5"/>
<dbReference type="InterPro" id="IPR029058">
    <property type="entry name" value="AB_hydrolase_fold"/>
</dbReference>
<keyword evidence="2" id="KW-0732">Signal</keyword>
<evidence type="ECO:0000313" key="4">
    <source>
        <dbReference type="EMBL" id="KAJ6642235.1"/>
    </source>
</evidence>
<keyword evidence="5" id="KW-1185">Reference proteome</keyword>
<evidence type="ECO:0000256" key="2">
    <source>
        <dbReference type="SAM" id="SignalP"/>
    </source>
</evidence>